<reference evidence="2" key="1">
    <citation type="submission" date="2018-07" db="EMBL/GenBank/DDBJ databases">
        <title>The Genome Sequence of Enterococcus sp. DIV0659b.</title>
        <authorList>
            <consortium name="The Broad Institute Genomics Platform"/>
            <consortium name="The Broad Institute Genomic Center for Infectious Diseases"/>
            <person name="Earl A."/>
            <person name="Manson A."/>
            <person name="Schwartman J."/>
            <person name="Gilmore M."/>
            <person name="Abouelleil A."/>
            <person name="Cao P."/>
            <person name="Chapman S."/>
            <person name="Cusick C."/>
            <person name="Shea T."/>
            <person name="Young S."/>
            <person name="Neafsey D."/>
            <person name="Nusbaum C."/>
            <person name="Birren B."/>
        </authorList>
    </citation>
    <scope>NUCLEOTIDE SEQUENCE [LARGE SCALE GENOMIC DNA]</scope>
    <source>
        <strain evidence="2">4G2_DIV0659</strain>
    </source>
</reference>
<dbReference type="Proteomes" id="UP000195139">
    <property type="component" value="Unassembled WGS sequence"/>
</dbReference>
<keyword evidence="3" id="KW-1185">Reference proteome</keyword>
<gene>
    <name evidence="2" type="ORF">A5880_001903</name>
</gene>
<evidence type="ECO:0000259" key="1">
    <source>
        <dbReference type="Pfam" id="PF21259"/>
    </source>
</evidence>
<dbReference type="InterPro" id="IPR010057">
    <property type="entry name" value="Transcription_activator_Rgg_C"/>
</dbReference>
<evidence type="ECO:0000313" key="2">
    <source>
        <dbReference type="EMBL" id="MEI5994345.1"/>
    </source>
</evidence>
<proteinExistence type="predicted"/>
<comment type="caution">
    <text evidence="2">The sequence shown here is derived from an EMBL/GenBank/DDBJ whole genome shotgun (WGS) entry which is preliminary data.</text>
</comment>
<dbReference type="EMBL" id="NGLE02000001">
    <property type="protein sequence ID" value="MEI5994345.1"/>
    <property type="molecule type" value="Genomic_DNA"/>
</dbReference>
<feature type="domain" description="HTH-type transcriptional regulator Rgg C-terminal" evidence="1">
    <location>
        <begin position="101"/>
        <end position="241"/>
    </location>
</feature>
<dbReference type="InterPro" id="IPR011990">
    <property type="entry name" value="TPR-like_helical_dom_sf"/>
</dbReference>
<evidence type="ECO:0000313" key="3">
    <source>
        <dbReference type="Proteomes" id="UP000195139"/>
    </source>
</evidence>
<dbReference type="InterPro" id="IPR010982">
    <property type="entry name" value="Lambda_DNA-bd_dom_sf"/>
</dbReference>
<sequence length="247" mass="29383">MEIRITVGETISKIQKSKNIKIKDICKDFFSESTYFRIVNNEIETSITNFNHIIEKLNVTYDEFFFLCNQQTWQINEGLMHDIKVAYLKKDDLTLKAVREKMETMNQNSKIVHLQWLCDALINRLKSIHVSSSENKLVHYLLEIEEWTRYEIVLFNNSIFSFDIDIVNILVQKIIKKNYSYNLYKNNNRELFQLLINVTACNIQNSDFKKAKRIFNSAKELFLEEDALLKKTFCFFGLVFLKLIMEK</sequence>
<dbReference type="InterPro" id="IPR053163">
    <property type="entry name" value="HTH-type_regulator_Rgg"/>
</dbReference>
<dbReference type="PANTHER" id="PTHR37038">
    <property type="entry name" value="TRANSCRIPTIONAL REGULATOR-RELATED"/>
    <property type="match status" value="1"/>
</dbReference>
<dbReference type="SUPFAM" id="SSF47413">
    <property type="entry name" value="lambda repressor-like DNA-binding domains"/>
    <property type="match status" value="1"/>
</dbReference>
<organism evidence="2 3">
    <name type="scientific">Candidatus Enterococcus mansonii</name>
    <dbReference type="NCBI Taxonomy" id="1834181"/>
    <lineage>
        <taxon>Bacteria</taxon>
        <taxon>Bacillati</taxon>
        <taxon>Bacillota</taxon>
        <taxon>Bacilli</taxon>
        <taxon>Lactobacillales</taxon>
        <taxon>Enterococcaceae</taxon>
        <taxon>Enterococcus</taxon>
    </lineage>
</organism>
<dbReference type="RefSeq" id="WP_336577066.1">
    <property type="nucleotide sequence ID" value="NZ_NGLE02000001.1"/>
</dbReference>
<dbReference type="Pfam" id="PF21259">
    <property type="entry name" value="Rgg_C"/>
    <property type="match status" value="1"/>
</dbReference>
<accession>A0ABU8IF88</accession>
<name>A0ABU8IF88_9ENTE</name>
<dbReference type="NCBIfam" id="TIGR01716">
    <property type="entry name" value="RGG_Cterm"/>
    <property type="match status" value="1"/>
</dbReference>
<dbReference type="Gene3D" id="1.25.40.10">
    <property type="entry name" value="Tetratricopeptide repeat domain"/>
    <property type="match status" value="1"/>
</dbReference>
<protein>
    <recommendedName>
        <fullName evidence="1">HTH-type transcriptional regulator Rgg C-terminal domain-containing protein</fullName>
    </recommendedName>
</protein>